<dbReference type="Pfam" id="PF03746">
    <property type="entry name" value="LamB_YcsF"/>
    <property type="match status" value="1"/>
</dbReference>
<dbReference type="GO" id="GO:0005975">
    <property type="term" value="P:carbohydrate metabolic process"/>
    <property type="evidence" value="ECO:0007669"/>
    <property type="project" value="InterPro"/>
</dbReference>
<protein>
    <submittedName>
        <fullName evidence="1">UPF0271 protein</fullName>
    </submittedName>
</protein>
<name>A0A840UVY0_9BACT</name>
<evidence type="ECO:0000313" key="2">
    <source>
        <dbReference type="Proteomes" id="UP000557717"/>
    </source>
</evidence>
<organism evidence="1 2">
    <name type="scientific">Haloferula luteola</name>
    <dbReference type="NCBI Taxonomy" id="595692"/>
    <lineage>
        <taxon>Bacteria</taxon>
        <taxon>Pseudomonadati</taxon>
        <taxon>Verrucomicrobiota</taxon>
        <taxon>Verrucomicrobiia</taxon>
        <taxon>Verrucomicrobiales</taxon>
        <taxon>Verrucomicrobiaceae</taxon>
        <taxon>Haloferula</taxon>
    </lineage>
</organism>
<dbReference type="InterPro" id="IPR011330">
    <property type="entry name" value="Glyco_hydro/deAcase_b/a-brl"/>
</dbReference>
<dbReference type="Proteomes" id="UP000557717">
    <property type="component" value="Unassembled WGS sequence"/>
</dbReference>
<dbReference type="RefSeq" id="WP_184015558.1">
    <property type="nucleotide sequence ID" value="NZ_JACHFD010000002.1"/>
</dbReference>
<proteinExistence type="predicted"/>
<comment type="caution">
    <text evidence="1">The sequence shown here is derived from an EMBL/GenBank/DDBJ whole genome shotgun (WGS) entry which is preliminary data.</text>
</comment>
<dbReference type="PANTHER" id="PTHR30292:SF0">
    <property type="entry name" value="5-OXOPROLINASE SUBUNIT A"/>
    <property type="match status" value="1"/>
</dbReference>
<dbReference type="EMBL" id="JACHFD010000002">
    <property type="protein sequence ID" value="MBB5350337.1"/>
    <property type="molecule type" value="Genomic_DNA"/>
</dbReference>
<dbReference type="AlphaFoldDB" id="A0A840UVY0"/>
<reference evidence="1 2" key="1">
    <citation type="submission" date="2020-08" db="EMBL/GenBank/DDBJ databases">
        <title>Genomic Encyclopedia of Type Strains, Phase IV (KMG-IV): sequencing the most valuable type-strain genomes for metagenomic binning, comparative biology and taxonomic classification.</title>
        <authorList>
            <person name="Goeker M."/>
        </authorList>
    </citation>
    <scope>NUCLEOTIDE SEQUENCE [LARGE SCALE GENOMIC DNA]</scope>
    <source>
        <strain evidence="1 2">YC6886</strain>
    </source>
</reference>
<sequence>MQRIDLNVDLGEGGNADKALIALATSVNISCGGHAGDEMTLRRAMEWAAAQGVAVGAHPGHEDREHFGRRPMKMEMGALEELLVRQLSRFRKLAEEVGVEVAHVKAHGALYHQLDGAADWADVFLNQVAHHFPEAGVTVPPDGWLEDQGRGRGLRVIREGFADRRYGGDGKLVPRGQPNAVIHDPEEALVQAIDLAQRVETLCVHGDGVAAVKLLTFLRLSLEEAGWTLVAPHAVVF</sequence>
<keyword evidence="2" id="KW-1185">Reference proteome</keyword>
<dbReference type="Gene3D" id="3.20.20.370">
    <property type="entry name" value="Glycoside hydrolase/deacetylase"/>
    <property type="match status" value="1"/>
</dbReference>
<dbReference type="InterPro" id="IPR005501">
    <property type="entry name" value="LamB/YcsF/PxpA-like"/>
</dbReference>
<dbReference type="SUPFAM" id="SSF88713">
    <property type="entry name" value="Glycoside hydrolase/deacetylase"/>
    <property type="match status" value="1"/>
</dbReference>
<evidence type="ECO:0000313" key="1">
    <source>
        <dbReference type="EMBL" id="MBB5350337.1"/>
    </source>
</evidence>
<accession>A0A840UVY0</accession>
<gene>
    <name evidence="1" type="ORF">HNR46_000561</name>
</gene>
<dbReference type="PANTHER" id="PTHR30292">
    <property type="entry name" value="UNCHARACTERIZED PROTEIN YBGL-RELATED"/>
    <property type="match status" value="1"/>
</dbReference>